<evidence type="ECO:0000313" key="6">
    <source>
        <dbReference type="Proteomes" id="UP000317638"/>
    </source>
</evidence>
<feature type="binding site" evidence="4">
    <location>
        <position position="243"/>
    </location>
    <ligand>
        <name>substrate</name>
    </ligand>
</feature>
<dbReference type="InterPro" id="IPR012341">
    <property type="entry name" value="6hp_glycosidase-like_sf"/>
</dbReference>
<evidence type="ECO:0000313" key="5">
    <source>
        <dbReference type="EMBL" id="TRY17891.1"/>
    </source>
</evidence>
<sequence>MSTMPRAATSTDKALDAAVAIAHSHLKRFADVYPEDTTIDGVYPLRRAQYGQPEGGNTEWTTGFLPGMLWALGEASGDEALLDGAQAHVPSFVERITGRIDIATHDLGFLYTLSCVTAWRERGDEVARDAALLAADHLMTRFLDSAGIIQAWGDLADPAQRGRTIIDSLMNLPLLYWATETTGDARYRDAAVRHTRALRDNIVRADDTTHHTFHWDPETGEPLRGSTAQGYGDDSCWARGQAWGIYGFTLGYRHTGDETLLELAGRLADYFLAHLPADRVPYWDLMFTDADGQERDSSAAAISVCGLLELAAATGRADYGQAAEEILESLATDYATDGTGPRDCLLLHSVYDKNGGKGVDEGNLWGDYFYAEALLRRTRPEWVSYWHPLEGKESR</sequence>
<dbReference type="AlphaFoldDB" id="A0A553JZL3"/>
<dbReference type="PANTHER" id="PTHR36845">
    <property type="entry name" value="HYDROLASE, PUTATIVE (AFU_ORTHOLOGUE AFUA_7G05090)-RELATED"/>
    <property type="match status" value="1"/>
</dbReference>
<feature type="binding site" evidence="4">
    <location>
        <position position="167"/>
    </location>
    <ligand>
        <name>substrate</name>
    </ligand>
</feature>
<feature type="active site" description="Proton donor" evidence="3">
    <location>
        <position position="167"/>
    </location>
</feature>
<evidence type="ECO:0000256" key="4">
    <source>
        <dbReference type="PIRSR" id="PIRSR610905-2"/>
    </source>
</evidence>
<dbReference type="EMBL" id="VKKG01000004">
    <property type="protein sequence ID" value="TRY17891.1"/>
    <property type="molecule type" value="Genomic_DNA"/>
</dbReference>
<dbReference type="GO" id="GO:0000272">
    <property type="term" value="P:polysaccharide catabolic process"/>
    <property type="evidence" value="ECO:0007669"/>
    <property type="project" value="TreeGrafter"/>
</dbReference>
<dbReference type="GO" id="GO:0052757">
    <property type="term" value="F:chondroitin hydrolase activity"/>
    <property type="evidence" value="ECO:0007669"/>
    <property type="project" value="TreeGrafter"/>
</dbReference>
<dbReference type="InterPro" id="IPR052369">
    <property type="entry name" value="UG_Glycosaminoglycan_Hydrolase"/>
</dbReference>
<keyword evidence="1 5" id="KW-0378">Hydrolase</keyword>
<dbReference type="Proteomes" id="UP000317638">
    <property type="component" value="Unassembled WGS sequence"/>
</dbReference>
<proteinExistence type="inferred from homology"/>
<gene>
    <name evidence="5" type="ORF">FOJ82_11545</name>
</gene>
<feature type="binding site" evidence="4">
    <location>
        <position position="239"/>
    </location>
    <ligand>
        <name>substrate</name>
    </ligand>
</feature>
<evidence type="ECO:0000256" key="3">
    <source>
        <dbReference type="PIRSR" id="PIRSR610905-1"/>
    </source>
</evidence>
<comment type="caution">
    <text evidence="5">The sequence shown here is derived from an EMBL/GenBank/DDBJ whole genome shotgun (WGS) entry which is preliminary data.</text>
</comment>
<feature type="binding site" evidence="4">
    <location>
        <position position="225"/>
    </location>
    <ligand>
        <name>substrate</name>
    </ligand>
</feature>
<dbReference type="Pfam" id="PF07470">
    <property type="entry name" value="Glyco_hydro_88"/>
    <property type="match status" value="1"/>
</dbReference>
<reference evidence="5 6" key="1">
    <citation type="submission" date="2019-07" db="EMBL/GenBank/DDBJ databases">
        <authorList>
            <person name="Zhou L.-Y."/>
        </authorList>
    </citation>
    <scope>NUCLEOTIDE SEQUENCE [LARGE SCALE GENOMIC DNA]</scope>
    <source>
        <strain evidence="5 6">YIM 101269</strain>
    </source>
</reference>
<dbReference type="Gene3D" id="1.50.10.10">
    <property type="match status" value="1"/>
</dbReference>
<accession>A0A553JZL3</accession>
<comment type="similarity">
    <text evidence="2">Belongs to the glycosyl hydrolase 88 family.</text>
</comment>
<protein>
    <submittedName>
        <fullName evidence="5">Glucuronyl hydrolase</fullName>
    </submittedName>
</protein>
<dbReference type="SUPFAM" id="SSF48208">
    <property type="entry name" value="Six-hairpin glycosidases"/>
    <property type="match status" value="1"/>
</dbReference>
<feature type="binding site" evidence="4">
    <location>
        <position position="106"/>
    </location>
    <ligand>
        <name>substrate</name>
    </ligand>
</feature>
<evidence type="ECO:0000256" key="1">
    <source>
        <dbReference type="ARBA" id="ARBA00022801"/>
    </source>
</evidence>
<dbReference type="InterPro" id="IPR010905">
    <property type="entry name" value="Glyco_hydro_88"/>
</dbReference>
<dbReference type="PANTHER" id="PTHR36845:SF1">
    <property type="entry name" value="HYDROLASE, PUTATIVE (AFU_ORTHOLOGUE AFUA_7G05090)-RELATED"/>
    <property type="match status" value="1"/>
</dbReference>
<dbReference type="RefSeq" id="WP_143938631.1">
    <property type="nucleotide sequence ID" value="NZ_VKKG01000004.1"/>
</dbReference>
<feature type="active site" description="Nucleophile" evidence="3">
    <location>
        <position position="106"/>
    </location>
</feature>
<dbReference type="InterPro" id="IPR008928">
    <property type="entry name" value="6-hairpin_glycosidase_sf"/>
</dbReference>
<organism evidence="5 6">
    <name type="scientific">Tessaracoccus rhinocerotis</name>
    <dbReference type="NCBI Taxonomy" id="1689449"/>
    <lineage>
        <taxon>Bacteria</taxon>
        <taxon>Bacillati</taxon>
        <taxon>Actinomycetota</taxon>
        <taxon>Actinomycetes</taxon>
        <taxon>Propionibacteriales</taxon>
        <taxon>Propionibacteriaceae</taxon>
        <taxon>Tessaracoccus</taxon>
    </lineage>
</organism>
<feature type="binding site" evidence="4">
    <location>
        <position position="227"/>
    </location>
    <ligand>
        <name>substrate</name>
    </ligand>
</feature>
<keyword evidence="6" id="KW-1185">Reference proteome</keyword>
<evidence type="ECO:0000256" key="2">
    <source>
        <dbReference type="ARBA" id="ARBA00038358"/>
    </source>
</evidence>
<dbReference type="OrthoDB" id="428577at2"/>
<name>A0A553JZL3_9ACTN</name>